<evidence type="ECO:0000256" key="5">
    <source>
        <dbReference type="SAM" id="Phobius"/>
    </source>
</evidence>
<evidence type="ECO:0000256" key="4">
    <source>
        <dbReference type="ARBA" id="ARBA00023186"/>
    </source>
</evidence>
<reference evidence="6" key="1">
    <citation type="submission" date="2019-03" db="EMBL/GenBank/DDBJ databases">
        <title>Single cell metagenomics reveals metabolic interactions within the superorganism composed of flagellate Streblomastix strix and complex community of Bacteroidetes bacteria on its surface.</title>
        <authorList>
            <person name="Treitli S.C."/>
            <person name="Kolisko M."/>
            <person name="Husnik F."/>
            <person name="Keeling P."/>
            <person name="Hampl V."/>
        </authorList>
    </citation>
    <scope>NUCLEOTIDE SEQUENCE</scope>
    <source>
        <strain evidence="6">STM</strain>
    </source>
</reference>
<comment type="subcellular location">
    <subcellularLocation>
        <location evidence="1">Cell membrane</location>
    </subcellularLocation>
</comment>
<feature type="transmembrane region" description="Helical" evidence="5">
    <location>
        <begin position="12"/>
        <end position="31"/>
    </location>
</feature>
<keyword evidence="4" id="KW-0143">Chaperone</keyword>
<protein>
    <recommendedName>
        <fullName evidence="7">Peptidylprolyl isomerase</fullName>
    </recommendedName>
</protein>
<dbReference type="InterPro" id="IPR052029">
    <property type="entry name" value="PpiD_chaperone"/>
</dbReference>
<dbReference type="PANTHER" id="PTHR47529">
    <property type="entry name" value="PEPTIDYL-PROLYL CIS-TRANS ISOMERASE D"/>
    <property type="match status" value="1"/>
</dbReference>
<dbReference type="PANTHER" id="PTHR47529:SF1">
    <property type="entry name" value="PERIPLASMIC CHAPERONE PPID"/>
    <property type="match status" value="1"/>
</dbReference>
<keyword evidence="2" id="KW-1003">Cell membrane</keyword>
<dbReference type="EMBL" id="SNRY01000026">
    <property type="protein sequence ID" value="KAA6350581.1"/>
    <property type="molecule type" value="Genomic_DNA"/>
</dbReference>
<dbReference type="AlphaFoldDB" id="A0A5J4SYM3"/>
<evidence type="ECO:0008006" key="7">
    <source>
        <dbReference type="Google" id="ProtNLM"/>
    </source>
</evidence>
<organism evidence="6">
    <name type="scientific">termite gut metagenome</name>
    <dbReference type="NCBI Taxonomy" id="433724"/>
    <lineage>
        <taxon>unclassified sequences</taxon>
        <taxon>metagenomes</taxon>
        <taxon>organismal metagenomes</taxon>
    </lineage>
</organism>
<keyword evidence="3 5" id="KW-0472">Membrane</keyword>
<name>A0A5J4SYM3_9ZZZZ</name>
<evidence type="ECO:0000256" key="3">
    <source>
        <dbReference type="ARBA" id="ARBA00023136"/>
    </source>
</evidence>
<keyword evidence="5" id="KW-0812">Transmembrane</keyword>
<sequence>MATLQNIRTKGPLLVVVIGLALFAFIAGDAWKVLRPHQSQDAGEVNGEPLSVQEYQAIVEEYTEVVKFSSGINTLSDEQLNQIRDEAWSTFVNSKLIEKEAKKIGLTVSKAEVQAIIDEGTEPLLQQTPFRNQQTGAFDKDELKNFLVSYAKLNRATLPAQYLEYYDSMNTLWLFFERNLMQNRLAEKYRALMAQAISSNPVEAQAVFDGRVNQAEMLIAAIPYTAIPDSTVSVTGTDIKSLYNKKKKQYKQAAETRDIRYIDVQVKASDEDRIELEKEVSDYSVQLGEATSTDYAPFIRSTGSNYPYIDLYYTKEAYPADVASRLEEAADGKVYGPYYNVSDNTINAFKYLSKARMADSIQYRQIQVANTGDLTKTRALADSIFDAVKKDRGANFEELAKKYEQTGASNWISSSQYENANLEGDNLKYLKAITTLGVNEYANLALEQGNVILQVTGQKAVKDKFKVAIIKRTVEFSKETYNKAYNEFSRFVAANPTLDKVKTNAEEAGYTLLEHNLSSSEHGIASIRGTKEALRWAFSAKPGEVSTLYECGNSDRLMLVALEQVNKQGYRSLEQVRGELALEIRKTKKAEKIMEDTKNATTFDQYKTVSYALNDTIKRVTFSASAYVSILRSSEPLVSAYASAGELNQLSAPIKGNAGVFVLQIYAKDKQNETFDVEREKTNQTDANTRLLNSFLSDLRLKASVKDNRYLFF</sequence>
<dbReference type="SUPFAM" id="SSF109998">
    <property type="entry name" value="Triger factor/SurA peptide-binding domain-like"/>
    <property type="match status" value="1"/>
</dbReference>
<proteinExistence type="predicted"/>
<evidence type="ECO:0000313" key="6">
    <source>
        <dbReference type="EMBL" id="KAA6350581.1"/>
    </source>
</evidence>
<dbReference type="Pfam" id="PF13616">
    <property type="entry name" value="Rotamase_3"/>
    <property type="match status" value="1"/>
</dbReference>
<dbReference type="Pfam" id="PF13623">
    <property type="entry name" value="SurA_N_2"/>
    <property type="match status" value="1"/>
</dbReference>
<gene>
    <name evidence="6" type="ORF">EZS27_002064</name>
</gene>
<comment type="caution">
    <text evidence="6">The sequence shown here is derived from an EMBL/GenBank/DDBJ whole genome shotgun (WGS) entry which is preliminary data.</text>
</comment>
<dbReference type="InterPro" id="IPR027304">
    <property type="entry name" value="Trigger_fact/SurA_dom_sf"/>
</dbReference>
<accession>A0A5J4SYM3</accession>
<dbReference type="GO" id="GO:0005886">
    <property type="term" value="C:plasma membrane"/>
    <property type="evidence" value="ECO:0007669"/>
    <property type="project" value="UniProtKB-SubCell"/>
</dbReference>
<evidence type="ECO:0000256" key="2">
    <source>
        <dbReference type="ARBA" id="ARBA00022475"/>
    </source>
</evidence>
<keyword evidence="5" id="KW-1133">Transmembrane helix</keyword>
<evidence type="ECO:0000256" key="1">
    <source>
        <dbReference type="ARBA" id="ARBA00004236"/>
    </source>
</evidence>